<keyword evidence="1" id="KW-0812">Transmembrane</keyword>
<evidence type="ECO:0000259" key="2">
    <source>
        <dbReference type="Pfam" id="PF20152"/>
    </source>
</evidence>
<feature type="transmembrane region" description="Helical" evidence="1">
    <location>
        <begin position="18"/>
        <end position="40"/>
    </location>
</feature>
<dbReference type="Proteomes" id="UP000297245">
    <property type="component" value="Unassembled WGS sequence"/>
</dbReference>
<dbReference type="EMBL" id="ML179168">
    <property type="protein sequence ID" value="THU96824.1"/>
    <property type="molecule type" value="Genomic_DNA"/>
</dbReference>
<keyword evidence="4" id="KW-1185">Reference proteome</keyword>
<evidence type="ECO:0000256" key="1">
    <source>
        <dbReference type="SAM" id="Phobius"/>
    </source>
</evidence>
<dbReference type="AlphaFoldDB" id="A0A4S8M3T1"/>
<feature type="domain" description="DUF6534" evidence="2">
    <location>
        <begin position="26"/>
        <end position="112"/>
    </location>
</feature>
<accession>A0A4S8M3T1</accession>
<dbReference type="InterPro" id="IPR045339">
    <property type="entry name" value="DUF6534"/>
</dbReference>
<dbReference type="Pfam" id="PF20152">
    <property type="entry name" value="DUF6534"/>
    <property type="match status" value="1"/>
</dbReference>
<name>A0A4S8M3T1_DENBC</name>
<proteinExistence type="predicted"/>
<gene>
    <name evidence="3" type="ORF">K435DRAFT_965798</name>
</gene>
<reference evidence="3 4" key="1">
    <citation type="journal article" date="2019" name="Nat. Ecol. Evol.">
        <title>Megaphylogeny resolves global patterns of mushroom evolution.</title>
        <authorList>
            <person name="Varga T."/>
            <person name="Krizsan K."/>
            <person name="Foldi C."/>
            <person name="Dima B."/>
            <person name="Sanchez-Garcia M."/>
            <person name="Sanchez-Ramirez S."/>
            <person name="Szollosi G.J."/>
            <person name="Szarkandi J.G."/>
            <person name="Papp V."/>
            <person name="Albert L."/>
            <person name="Andreopoulos W."/>
            <person name="Angelini C."/>
            <person name="Antonin V."/>
            <person name="Barry K.W."/>
            <person name="Bougher N.L."/>
            <person name="Buchanan P."/>
            <person name="Buyck B."/>
            <person name="Bense V."/>
            <person name="Catcheside P."/>
            <person name="Chovatia M."/>
            <person name="Cooper J."/>
            <person name="Damon W."/>
            <person name="Desjardin D."/>
            <person name="Finy P."/>
            <person name="Geml J."/>
            <person name="Haridas S."/>
            <person name="Hughes K."/>
            <person name="Justo A."/>
            <person name="Karasinski D."/>
            <person name="Kautmanova I."/>
            <person name="Kiss B."/>
            <person name="Kocsube S."/>
            <person name="Kotiranta H."/>
            <person name="LaButti K.M."/>
            <person name="Lechner B.E."/>
            <person name="Liimatainen K."/>
            <person name="Lipzen A."/>
            <person name="Lukacs Z."/>
            <person name="Mihaltcheva S."/>
            <person name="Morgado L.N."/>
            <person name="Niskanen T."/>
            <person name="Noordeloos M.E."/>
            <person name="Ohm R.A."/>
            <person name="Ortiz-Santana B."/>
            <person name="Ovrebo C."/>
            <person name="Racz N."/>
            <person name="Riley R."/>
            <person name="Savchenko A."/>
            <person name="Shiryaev A."/>
            <person name="Soop K."/>
            <person name="Spirin V."/>
            <person name="Szebenyi C."/>
            <person name="Tomsovsky M."/>
            <person name="Tulloss R.E."/>
            <person name="Uehling J."/>
            <person name="Grigoriev I.V."/>
            <person name="Vagvolgyi C."/>
            <person name="Papp T."/>
            <person name="Martin F.M."/>
            <person name="Miettinen O."/>
            <person name="Hibbett D.S."/>
            <person name="Nagy L.G."/>
        </authorList>
    </citation>
    <scope>NUCLEOTIDE SEQUENCE [LARGE SCALE GENOMIC DNA]</scope>
    <source>
        <strain evidence="3 4">CBS 962.96</strain>
    </source>
</reference>
<evidence type="ECO:0000313" key="3">
    <source>
        <dbReference type="EMBL" id="THU96824.1"/>
    </source>
</evidence>
<keyword evidence="1" id="KW-0472">Membrane</keyword>
<dbReference type="OrthoDB" id="3012488at2759"/>
<feature type="transmembrane region" description="Helical" evidence="1">
    <location>
        <begin position="61"/>
        <end position="81"/>
    </location>
</feature>
<sequence>MFRLWNIVKLQTTVKTTFIPMVVLRVAIDLLVCGCLSITLHESRTEIPRRGQLINTLIIYALNRFILTTMTAMGMAIPLIVNPKNVGIMTIEGAIVHVYINSFLATLNSRKHLRDMATSNIIGDKDMPMSRIKSSRNTTTLDTISFPNSTAASGSKHFGDVDITITHKAISEMDAGDSNSVRDQKGINVV</sequence>
<evidence type="ECO:0000313" key="4">
    <source>
        <dbReference type="Proteomes" id="UP000297245"/>
    </source>
</evidence>
<keyword evidence="1" id="KW-1133">Transmembrane helix</keyword>
<feature type="transmembrane region" description="Helical" evidence="1">
    <location>
        <begin position="87"/>
        <end position="107"/>
    </location>
</feature>
<organism evidence="3 4">
    <name type="scientific">Dendrothele bispora (strain CBS 962.96)</name>
    <dbReference type="NCBI Taxonomy" id="1314807"/>
    <lineage>
        <taxon>Eukaryota</taxon>
        <taxon>Fungi</taxon>
        <taxon>Dikarya</taxon>
        <taxon>Basidiomycota</taxon>
        <taxon>Agaricomycotina</taxon>
        <taxon>Agaricomycetes</taxon>
        <taxon>Agaricomycetidae</taxon>
        <taxon>Agaricales</taxon>
        <taxon>Agaricales incertae sedis</taxon>
        <taxon>Dendrothele</taxon>
    </lineage>
</organism>
<protein>
    <recommendedName>
        <fullName evidence="2">DUF6534 domain-containing protein</fullName>
    </recommendedName>
</protein>